<evidence type="ECO:0000313" key="1">
    <source>
        <dbReference type="EMBL" id="SPF52485.1"/>
    </source>
</evidence>
<name>A0A2U3LKK7_9FIRM</name>
<sequence length="87" mass="9532">MMVVLLQNLFIMAKSRISFGTFLANATFPPALSLPLKVPAIFANKGVLIHEEETTNSLGLDINLTPPAIWSLLLFELPNSKGYATCR</sequence>
<reference evidence="2" key="1">
    <citation type="submission" date="2018-02" db="EMBL/GenBank/DDBJ databases">
        <authorList>
            <person name="Hausmann B."/>
        </authorList>
    </citation>
    <scope>NUCLEOTIDE SEQUENCE [LARGE SCALE GENOMIC DNA]</scope>
    <source>
        <strain evidence="2">Peat soil MAG SbF1</strain>
    </source>
</reference>
<dbReference type="AlphaFoldDB" id="A0A2U3LKK7"/>
<gene>
    <name evidence="1" type="ORF">SBF1_5760006</name>
</gene>
<dbReference type="Proteomes" id="UP000238916">
    <property type="component" value="Unassembled WGS sequence"/>
</dbReference>
<organism evidence="1 2">
    <name type="scientific">Candidatus Desulfosporosinus infrequens</name>
    <dbReference type="NCBI Taxonomy" id="2043169"/>
    <lineage>
        <taxon>Bacteria</taxon>
        <taxon>Bacillati</taxon>
        <taxon>Bacillota</taxon>
        <taxon>Clostridia</taxon>
        <taxon>Eubacteriales</taxon>
        <taxon>Desulfitobacteriaceae</taxon>
        <taxon>Desulfosporosinus</taxon>
    </lineage>
</organism>
<accession>A0A2U3LKK7</accession>
<proteinExistence type="predicted"/>
<protein>
    <submittedName>
        <fullName evidence="1">Uncharacterized protein</fullName>
    </submittedName>
</protein>
<evidence type="ECO:0000313" key="2">
    <source>
        <dbReference type="Proteomes" id="UP000238916"/>
    </source>
</evidence>
<dbReference type="EMBL" id="OMOF01000530">
    <property type="protein sequence ID" value="SPF52485.1"/>
    <property type="molecule type" value="Genomic_DNA"/>
</dbReference>